<feature type="compositionally biased region" description="Low complexity" evidence="1">
    <location>
        <begin position="102"/>
        <end position="125"/>
    </location>
</feature>
<sequence length="319" mass="33700">MSDIERGSDKQDADLDEFAEDWAEPDEPQSRWSRLKRAGLRRPATPLLAAVCVGVLVVLIGVVVGTQTRDDTGSPSNAAGADPTVEPPPIDFVPVGEEGEVTPTPSASTSPTGSPSAGTSASPTASSPPPSGSPTRTPQQTPGSTAPKVTFAAVGGYNCTHTSTRGFRIIGRYSEDKQGWVRVGSGAWTADGCDGSFDTMPMSGSKTKDDSSFYAEWWFAVGTGTRSCAVSTYVPTTTVHRHVAGKPATYQVRDTEGGAVRATFTVDQRVNRGRWVSAGTYAVSGGRIVIRGVNRGEDWNDDGRTYEHVAVAQLRVTCQ</sequence>
<feature type="region of interest" description="Disordered" evidence="1">
    <location>
        <begin position="67"/>
        <end position="148"/>
    </location>
</feature>
<feature type="compositionally biased region" description="Low complexity" evidence="1">
    <location>
        <begin position="133"/>
        <end position="145"/>
    </location>
</feature>
<evidence type="ECO:0000313" key="4">
    <source>
        <dbReference type="Proteomes" id="UP000578819"/>
    </source>
</evidence>
<evidence type="ECO:0000256" key="2">
    <source>
        <dbReference type="SAM" id="Phobius"/>
    </source>
</evidence>
<dbReference type="RefSeq" id="WP_184532635.1">
    <property type="nucleotide sequence ID" value="NZ_JACHJW010000001.1"/>
</dbReference>
<dbReference type="AlphaFoldDB" id="A0A7W7SLD9"/>
<comment type="caution">
    <text evidence="3">The sequence shown here is derived from an EMBL/GenBank/DDBJ whole genome shotgun (WGS) entry which is preliminary data.</text>
</comment>
<feature type="compositionally biased region" description="Basic and acidic residues" evidence="1">
    <location>
        <begin position="1"/>
        <end position="13"/>
    </location>
</feature>
<evidence type="ECO:0000313" key="3">
    <source>
        <dbReference type="EMBL" id="MBB4956933.1"/>
    </source>
</evidence>
<feature type="region of interest" description="Disordered" evidence="1">
    <location>
        <begin position="1"/>
        <end position="32"/>
    </location>
</feature>
<keyword evidence="2" id="KW-0472">Membrane</keyword>
<gene>
    <name evidence="3" type="ORF">FHR38_000666</name>
</gene>
<protein>
    <submittedName>
        <fullName evidence="3">Uncharacterized protein</fullName>
    </submittedName>
</protein>
<name>A0A7W7SLD9_9ACTN</name>
<keyword evidence="2" id="KW-0812">Transmembrane</keyword>
<accession>A0A7W7SLD9</accession>
<feature type="transmembrane region" description="Helical" evidence="2">
    <location>
        <begin position="44"/>
        <end position="65"/>
    </location>
</feature>
<keyword evidence="4" id="KW-1185">Reference proteome</keyword>
<dbReference type="Proteomes" id="UP000578819">
    <property type="component" value="Unassembled WGS sequence"/>
</dbReference>
<reference evidence="3 4" key="1">
    <citation type="submission" date="2020-08" db="EMBL/GenBank/DDBJ databases">
        <title>Sequencing the genomes of 1000 actinobacteria strains.</title>
        <authorList>
            <person name="Klenk H.-P."/>
        </authorList>
    </citation>
    <scope>NUCLEOTIDE SEQUENCE [LARGE SCALE GENOMIC DNA]</scope>
    <source>
        <strain evidence="3 4">DSM 45886</strain>
    </source>
</reference>
<dbReference type="EMBL" id="JACHJW010000001">
    <property type="protein sequence ID" value="MBB4956933.1"/>
    <property type="molecule type" value="Genomic_DNA"/>
</dbReference>
<organism evidence="3 4">
    <name type="scientific">Micromonospora polyrhachis</name>
    <dbReference type="NCBI Taxonomy" id="1282883"/>
    <lineage>
        <taxon>Bacteria</taxon>
        <taxon>Bacillati</taxon>
        <taxon>Actinomycetota</taxon>
        <taxon>Actinomycetes</taxon>
        <taxon>Micromonosporales</taxon>
        <taxon>Micromonosporaceae</taxon>
        <taxon>Micromonospora</taxon>
    </lineage>
</organism>
<feature type="compositionally biased region" description="Acidic residues" evidence="1">
    <location>
        <begin position="14"/>
        <end position="27"/>
    </location>
</feature>
<proteinExistence type="predicted"/>
<evidence type="ECO:0000256" key="1">
    <source>
        <dbReference type="SAM" id="MobiDB-lite"/>
    </source>
</evidence>
<keyword evidence="2" id="KW-1133">Transmembrane helix</keyword>